<dbReference type="Pfam" id="PF09981">
    <property type="entry name" value="DUF2218"/>
    <property type="match status" value="1"/>
</dbReference>
<accession>A0ABY6F1P7</accession>
<evidence type="ECO:0000313" key="2">
    <source>
        <dbReference type="Proteomes" id="UP001063782"/>
    </source>
</evidence>
<dbReference type="InterPro" id="IPR014543">
    <property type="entry name" value="UCP028291"/>
</dbReference>
<dbReference type="RefSeq" id="WP_263075492.1">
    <property type="nucleotide sequence ID" value="NZ_CP089977.1"/>
</dbReference>
<name>A0ABY6F1P7_9GAMM</name>
<gene>
    <name evidence="1" type="ORF">LU297_05110</name>
</gene>
<dbReference type="Proteomes" id="UP001063782">
    <property type="component" value="Chromosome"/>
</dbReference>
<dbReference type="EMBL" id="CP089977">
    <property type="protein sequence ID" value="UXZ04015.1"/>
    <property type="molecule type" value="Genomic_DNA"/>
</dbReference>
<evidence type="ECO:0000313" key="1">
    <source>
        <dbReference type="EMBL" id="UXZ04015.1"/>
    </source>
</evidence>
<dbReference type="Gene3D" id="3.30.310.50">
    <property type="entry name" value="Alpha-D-phosphohexomutase, C-terminal domain"/>
    <property type="match status" value="1"/>
</dbReference>
<protein>
    <submittedName>
        <fullName evidence="1">DUF2218 domain-containing protein</fullName>
    </submittedName>
</protein>
<sequence>MDLSSQLTLTTTDGERIIKRLANHWRHKMDIVVIDQQTIIPFSPVSTAKLWSDENHLFASLHTNEAEAFDKLKSVIVNHINRMAGEEFDAHWQDQ</sequence>
<proteinExistence type="predicted"/>
<organism evidence="1 2">
    <name type="scientific">Moraxella nasicaprae</name>
    <dbReference type="NCBI Taxonomy" id="2904122"/>
    <lineage>
        <taxon>Bacteria</taxon>
        <taxon>Pseudomonadati</taxon>
        <taxon>Pseudomonadota</taxon>
        <taxon>Gammaproteobacteria</taxon>
        <taxon>Moraxellales</taxon>
        <taxon>Moraxellaceae</taxon>
        <taxon>Moraxella</taxon>
    </lineage>
</organism>
<reference evidence="1" key="1">
    <citation type="submission" date="2021-12" db="EMBL/GenBank/DDBJ databases">
        <title>taxonomy of Moraxella sp. ZY201224.</title>
        <authorList>
            <person name="Li F."/>
        </authorList>
    </citation>
    <scope>NUCLEOTIDE SEQUENCE</scope>
    <source>
        <strain evidence="1">ZY201224</strain>
    </source>
</reference>
<keyword evidence="2" id="KW-1185">Reference proteome</keyword>